<evidence type="ECO:0000313" key="10">
    <source>
        <dbReference type="EMBL" id="ANL89174.1"/>
    </source>
</evidence>
<protein>
    <recommendedName>
        <fullName evidence="8">Abasic site processing protein</fullName>
        <ecNumber evidence="8">3.4.-.-</ecNumber>
    </recommendedName>
</protein>
<dbReference type="InterPro" id="IPR003738">
    <property type="entry name" value="SRAP"/>
</dbReference>
<keyword evidence="11" id="KW-1185">Reference proteome</keyword>
<evidence type="ECO:0000256" key="2">
    <source>
        <dbReference type="ARBA" id="ARBA00022670"/>
    </source>
</evidence>
<dbReference type="SUPFAM" id="SSF143081">
    <property type="entry name" value="BB1717-like"/>
    <property type="match status" value="1"/>
</dbReference>
<dbReference type="PANTHER" id="PTHR13604">
    <property type="entry name" value="DC12-RELATED"/>
    <property type="match status" value="1"/>
</dbReference>
<comment type="similarity">
    <text evidence="1 8">Belongs to the SOS response-associated peptidase family.</text>
</comment>
<evidence type="ECO:0000256" key="4">
    <source>
        <dbReference type="ARBA" id="ARBA00022801"/>
    </source>
</evidence>
<dbReference type="EMBL" id="CP013573">
    <property type="protein sequence ID" value="ANL89174.1"/>
    <property type="molecule type" value="Genomic_DNA"/>
</dbReference>
<accession>A0ABN4QUW3</accession>
<evidence type="ECO:0000256" key="9">
    <source>
        <dbReference type="SAM" id="MobiDB-lite"/>
    </source>
</evidence>
<evidence type="ECO:0000256" key="3">
    <source>
        <dbReference type="ARBA" id="ARBA00022763"/>
    </source>
</evidence>
<evidence type="ECO:0000313" key="11">
    <source>
        <dbReference type="Proteomes" id="UP000078551"/>
    </source>
</evidence>
<dbReference type="InterPro" id="IPR036590">
    <property type="entry name" value="SRAP-like"/>
</dbReference>
<keyword evidence="10" id="KW-0614">Plasmid</keyword>
<dbReference type="Gene3D" id="3.90.1680.10">
    <property type="entry name" value="SOS response associated peptidase-like"/>
    <property type="match status" value="1"/>
</dbReference>
<evidence type="ECO:0000256" key="1">
    <source>
        <dbReference type="ARBA" id="ARBA00008136"/>
    </source>
</evidence>
<feature type="region of interest" description="Disordered" evidence="9">
    <location>
        <begin position="214"/>
        <end position="233"/>
    </location>
</feature>
<dbReference type="Proteomes" id="UP000078551">
    <property type="component" value="Plasmid pRphaN771e"/>
</dbReference>
<evidence type="ECO:0000256" key="8">
    <source>
        <dbReference type="RuleBase" id="RU364100"/>
    </source>
</evidence>
<dbReference type="RefSeq" id="WP_064826461.1">
    <property type="nucleotide sequence ID" value="NZ_CP013523.1"/>
</dbReference>
<evidence type="ECO:0000256" key="5">
    <source>
        <dbReference type="ARBA" id="ARBA00023124"/>
    </source>
</evidence>
<keyword evidence="7" id="KW-0456">Lyase</keyword>
<sequence length="233" mass="26453">MCRRVYISQSFDELAESFSFAERDKVDDLGDRLPRYNGAPAEVYHIIIQDGSSPAFAIARWGFMPTWMDPRRQAPAIVRVDTIATHHMFREAYRSRRCLVPVSGFIDWSESNQPHAVALKDRSTFALAGIWEVWRHPVGIDIRTFAIATCAPNGMISTIHNRMPVVLRPEDYAPWLSADPDPRDLLKPFDAEAMTMWPIARRISNVRNGGPEVLSRVDVDGEQGPQRQSSGRF</sequence>
<keyword evidence="5" id="KW-0190">Covalent protein-DNA linkage</keyword>
<proteinExistence type="inferred from homology"/>
<keyword evidence="4 8" id="KW-0378">Hydrolase</keyword>
<gene>
    <name evidence="10" type="ORF">AMC81_PE00931</name>
</gene>
<name>A0ABN4QUW3_9HYPH</name>
<geneLocation type="plasmid" evidence="10 11">
    <name>pRphaN771e</name>
</geneLocation>
<keyword evidence="3" id="KW-0227">DNA damage</keyword>
<evidence type="ECO:0000256" key="7">
    <source>
        <dbReference type="ARBA" id="ARBA00023239"/>
    </source>
</evidence>
<dbReference type="EC" id="3.4.-.-" evidence="8"/>
<reference evidence="10 11" key="1">
    <citation type="submission" date="2015-11" db="EMBL/GenBank/DDBJ databases">
        <title>The limits of bacterial species coexistence and the symbiotic plasmid transference in sympatric Rhizobium populations.</title>
        <authorList>
            <person name="Perez-Carrascal O.M."/>
            <person name="VanInsberghe D."/>
            <person name="Juarez S."/>
            <person name="Polz M.F."/>
            <person name="Vinuesa P."/>
            <person name="Gonzalez V."/>
        </authorList>
    </citation>
    <scope>NUCLEOTIDE SEQUENCE [LARGE SCALE GENOMIC DNA]</scope>
    <source>
        <strain evidence="10 11">N771</strain>
        <plasmid evidence="10 11">pRphaN771e</plasmid>
    </source>
</reference>
<keyword evidence="2 8" id="KW-0645">Protease</keyword>
<keyword evidence="6" id="KW-0238">DNA-binding</keyword>
<dbReference type="Pfam" id="PF02586">
    <property type="entry name" value="SRAP"/>
    <property type="match status" value="1"/>
</dbReference>
<organism evidence="10 11">
    <name type="scientific">Rhizobium phaseoli</name>
    <dbReference type="NCBI Taxonomy" id="396"/>
    <lineage>
        <taxon>Bacteria</taxon>
        <taxon>Pseudomonadati</taxon>
        <taxon>Pseudomonadota</taxon>
        <taxon>Alphaproteobacteria</taxon>
        <taxon>Hyphomicrobiales</taxon>
        <taxon>Rhizobiaceae</taxon>
        <taxon>Rhizobium/Agrobacterium group</taxon>
        <taxon>Rhizobium</taxon>
    </lineage>
</organism>
<evidence type="ECO:0000256" key="6">
    <source>
        <dbReference type="ARBA" id="ARBA00023125"/>
    </source>
</evidence>
<dbReference type="PANTHER" id="PTHR13604:SF0">
    <property type="entry name" value="ABASIC SITE PROCESSING PROTEIN HMCES"/>
    <property type="match status" value="1"/>
</dbReference>